<gene>
    <name evidence="2" type="ORF">FH971_13210</name>
</gene>
<accession>A0A4Y5YH73</accession>
<dbReference type="KEGG" id="spol:FH971_13210"/>
<evidence type="ECO:0000259" key="1">
    <source>
        <dbReference type="Pfam" id="PF18733"/>
    </source>
</evidence>
<organism evidence="2 3">
    <name type="scientific">Shewanella polaris</name>
    <dbReference type="NCBI Taxonomy" id="2588449"/>
    <lineage>
        <taxon>Bacteria</taxon>
        <taxon>Pseudomonadati</taxon>
        <taxon>Pseudomonadota</taxon>
        <taxon>Gammaproteobacteria</taxon>
        <taxon>Alteromonadales</taxon>
        <taxon>Shewanellaceae</taxon>
        <taxon>Shewanella</taxon>
    </lineage>
</organism>
<dbReference type="Proteomes" id="UP000319809">
    <property type="component" value="Chromosome"/>
</dbReference>
<dbReference type="Pfam" id="PF18733">
    <property type="entry name" value="HEPN_LA2681"/>
    <property type="match status" value="1"/>
</dbReference>
<reference evidence="2 3" key="1">
    <citation type="submission" date="2019-06" db="EMBL/GenBank/DDBJ databases">
        <title>The genome of Shewanella sp. SM1901.</title>
        <authorList>
            <person name="Cha Q."/>
        </authorList>
    </citation>
    <scope>NUCLEOTIDE SEQUENCE [LARGE SCALE GENOMIC DNA]</scope>
    <source>
        <strain evidence="2 3">SM1901</strain>
    </source>
</reference>
<name>A0A4Y5YH73_9GAMM</name>
<keyword evidence="3" id="KW-1185">Reference proteome</keyword>
<feature type="domain" description="LA2681-like HEPN" evidence="1">
    <location>
        <begin position="264"/>
        <end position="466"/>
    </location>
</feature>
<evidence type="ECO:0000313" key="3">
    <source>
        <dbReference type="Proteomes" id="UP000319809"/>
    </source>
</evidence>
<proteinExistence type="predicted"/>
<protein>
    <recommendedName>
        <fullName evidence="1">LA2681-like HEPN domain-containing protein</fullName>
    </recommendedName>
</protein>
<dbReference type="InterPro" id="IPR040826">
    <property type="entry name" value="HEPN_LA2681"/>
</dbReference>
<dbReference type="EMBL" id="CP041036">
    <property type="protein sequence ID" value="QDE31833.1"/>
    <property type="molecule type" value="Genomic_DNA"/>
</dbReference>
<dbReference type="RefSeq" id="WP_140234608.1">
    <property type="nucleotide sequence ID" value="NZ_CP041036.1"/>
</dbReference>
<evidence type="ECO:0000313" key="2">
    <source>
        <dbReference type="EMBL" id="QDE31833.1"/>
    </source>
</evidence>
<sequence>MNEWNEPIASFAKNIDTCIECGDIDSLTRFSDEIKKIISDESEAPDFVKSVLTYYLANIYQHLGVTETNRWNNSNYGNAIICHRKFYRYSNLAHELLPQVEVNHANTLQTLYRTFEAIPLWKKGVSYYGDAEEVGLYRLAAGLLWISHYLYDEEHIYYYQLYAYNYAKKLLAKDNIYHEGIKDGIKIDSGSEVALFLQHVQNSFDADPDLFAHSYKPDYSKEEVKYRSWCKDNVLFINPLNDLESAWVVDHDVLNFPSYSTPVFEGPYLSASFSSMKNEYCYNRHLFYEGLNRKYVQFTDKDKYLTDTQDGVIYEGYIEKIKSALKGCFSVLDKISRLLDKYYELNSSKIAFNRQWFDQQKKLKDQNNPFLTALFWLSKDFTQHDEDKRRPSYWLDDSAFEVRELRNELEHGWVRVVSPDYEGFSTWKNDHDYAYIITSDELNNKGMHVFKQTRNALIYLCLAINYTEKSTKNDGKSVTLSSKVPLI</sequence>
<dbReference type="AlphaFoldDB" id="A0A4Y5YH73"/>